<proteinExistence type="predicted"/>
<organism evidence="2 3">
    <name type="scientific">Paraburkholderia translucens</name>
    <dbReference type="NCBI Taxonomy" id="2886945"/>
    <lineage>
        <taxon>Bacteria</taxon>
        <taxon>Pseudomonadati</taxon>
        <taxon>Pseudomonadota</taxon>
        <taxon>Betaproteobacteria</taxon>
        <taxon>Burkholderiales</taxon>
        <taxon>Burkholderiaceae</taxon>
        <taxon>Paraburkholderia</taxon>
    </lineage>
</organism>
<protein>
    <submittedName>
        <fullName evidence="2">Heavy-metal-associated domain-containing protein</fullName>
    </submittedName>
</protein>
<dbReference type="SUPFAM" id="SSF55008">
    <property type="entry name" value="HMA, heavy metal-associated domain"/>
    <property type="match status" value="1"/>
</dbReference>
<dbReference type="Proteomes" id="UP001430614">
    <property type="component" value="Unassembled WGS sequence"/>
</dbReference>
<keyword evidence="3" id="KW-1185">Reference proteome</keyword>
<sequence length="69" mass="7091">MKLEVKDMSCGGCASAITRAVTDADPAAKVDVDMTTRTVKIDSGLSAQRVAALIEAAGFHPMLSPSPAD</sequence>
<evidence type="ECO:0000313" key="3">
    <source>
        <dbReference type="Proteomes" id="UP001430614"/>
    </source>
</evidence>
<gene>
    <name evidence="2" type="ORF">LJ655_18885</name>
</gene>
<evidence type="ECO:0000259" key="1">
    <source>
        <dbReference type="PROSITE" id="PS50846"/>
    </source>
</evidence>
<dbReference type="CDD" id="cd00371">
    <property type="entry name" value="HMA"/>
    <property type="match status" value="1"/>
</dbReference>
<dbReference type="InterPro" id="IPR006121">
    <property type="entry name" value="HMA_dom"/>
</dbReference>
<evidence type="ECO:0000313" key="2">
    <source>
        <dbReference type="EMBL" id="MCC8403926.1"/>
    </source>
</evidence>
<accession>A0ABS8KGL5</accession>
<name>A0ABS8KGL5_9BURK</name>
<feature type="domain" description="HMA" evidence="1">
    <location>
        <begin position="1"/>
        <end position="62"/>
    </location>
</feature>
<dbReference type="PROSITE" id="PS50846">
    <property type="entry name" value="HMA_2"/>
    <property type="match status" value="1"/>
</dbReference>
<dbReference type="Pfam" id="PF00403">
    <property type="entry name" value="HMA"/>
    <property type="match status" value="1"/>
</dbReference>
<comment type="caution">
    <text evidence="2">The sequence shown here is derived from an EMBL/GenBank/DDBJ whole genome shotgun (WGS) entry which is preliminary data.</text>
</comment>
<dbReference type="EMBL" id="JAJITC010000009">
    <property type="protein sequence ID" value="MCC8403926.1"/>
    <property type="molecule type" value="Genomic_DNA"/>
</dbReference>
<dbReference type="Gene3D" id="3.30.70.100">
    <property type="match status" value="1"/>
</dbReference>
<reference evidence="2 3" key="1">
    <citation type="submission" date="2021-11" db="EMBL/GenBank/DDBJ databases">
        <authorList>
            <person name="Oh E.-T."/>
            <person name="Kim S.-B."/>
        </authorList>
    </citation>
    <scope>NUCLEOTIDE SEQUENCE [LARGE SCALE GENOMIC DNA]</scope>
    <source>
        <strain evidence="2 3">MMS20-SJTN17</strain>
    </source>
</reference>
<dbReference type="InterPro" id="IPR036163">
    <property type="entry name" value="HMA_dom_sf"/>
</dbReference>
<dbReference type="RefSeq" id="WP_230562749.1">
    <property type="nucleotide sequence ID" value="NZ_JAJITC010000009.1"/>
</dbReference>